<dbReference type="Gene3D" id="3.40.50.300">
    <property type="entry name" value="P-loop containing nucleotide triphosphate hydrolases"/>
    <property type="match status" value="1"/>
</dbReference>
<dbReference type="HAMAP" id="MF_00215">
    <property type="entry name" value="Pantothen_kinase_1"/>
    <property type="match status" value="1"/>
</dbReference>
<evidence type="ECO:0000256" key="9">
    <source>
        <dbReference type="ARBA" id="ARBA00022741"/>
    </source>
</evidence>
<protein>
    <recommendedName>
        <fullName evidence="6 14">Pantothenate kinase</fullName>
        <ecNumber evidence="5 14">2.7.1.33</ecNumber>
    </recommendedName>
    <alternativeName>
        <fullName evidence="13 14">Pantothenic acid kinase</fullName>
    </alternativeName>
</protein>
<dbReference type="PANTHER" id="PTHR10285">
    <property type="entry name" value="URIDINE KINASE"/>
    <property type="match status" value="1"/>
</dbReference>
<evidence type="ECO:0000256" key="1">
    <source>
        <dbReference type="ARBA" id="ARBA00001206"/>
    </source>
</evidence>
<evidence type="ECO:0000256" key="6">
    <source>
        <dbReference type="ARBA" id="ARBA00015080"/>
    </source>
</evidence>
<evidence type="ECO:0000256" key="14">
    <source>
        <dbReference type="HAMAP-Rule" id="MF_00215"/>
    </source>
</evidence>
<comment type="subcellular location">
    <subcellularLocation>
        <location evidence="2 14 15">Cytoplasm</location>
    </subcellularLocation>
</comment>
<keyword evidence="11 14" id="KW-0067">ATP-binding</keyword>
<evidence type="ECO:0000256" key="13">
    <source>
        <dbReference type="ARBA" id="ARBA00032866"/>
    </source>
</evidence>
<comment type="similarity">
    <text evidence="4 14 15">Belongs to the prokaryotic pantothenate kinase family.</text>
</comment>
<proteinExistence type="inferred from homology"/>
<dbReference type="Proteomes" id="UP000886100">
    <property type="component" value="Unassembled WGS sequence"/>
</dbReference>
<dbReference type="GO" id="GO:0004594">
    <property type="term" value="F:pantothenate kinase activity"/>
    <property type="evidence" value="ECO:0007669"/>
    <property type="project" value="UniProtKB-UniRule"/>
</dbReference>
<organism evidence="17">
    <name type="scientific">Thiolapillus brandeum</name>
    <dbReference type="NCBI Taxonomy" id="1076588"/>
    <lineage>
        <taxon>Bacteria</taxon>
        <taxon>Pseudomonadati</taxon>
        <taxon>Pseudomonadota</taxon>
        <taxon>Gammaproteobacteria</taxon>
        <taxon>Chromatiales</taxon>
        <taxon>Sedimenticolaceae</taxon>
        <taxon>Thiolapillus</taxon>
    </lineage>
</organism>
<evidence type="ECO:0000256" key="2">
    <source>
        <dbReference type="ARBA" id="ARBA00004496"/>
    </source>
</evidence>
<keyword evidence="7 14" id="KW-0963">Cytoplasm</keyword>
<name>A0A7C5IXT7_9GAMM</name>
<sequence>MEQATPDALSPYRSFSREEWARLRADTPLTLTAEDIEEVRGLNERLDIKEVETIYLPLSRLLNLHVAASQELFGARRRFLGGNGRKVPFIIGMAGSVAVGKSTTARILLKLLKRWPNHPRVQLLPTDGFLLSNAELEARGLMGRKGFPESYDLPRLLRFLADVKAGRGAVEAPVYDHLTYDVVEGETLVIDQPDILIVEGLNVLQTGRLPRDGTAIPFVSDFFDFSIYIDAEEEVLRRWYVERFFSLRRTAFRDPRSYFHRYADLDDKEAEAVAVQIWEAINLVNLRENILPTRQRADLILHKGPRHRVDRVYLRKI</sequence>
<feature type="binding site" evidence="14">
    <location>
        <begin position="95"/>
        <end position="102"/>
    </location>
    <ligand>
        <name>ATP</name>
        <dbReference type="ChEBI" id="CHEBI:30616"/>
    </ligand>
</feature>
<evidence type="ECO:0000256" key="12">
    <source>
        <dbReference type="ARBA" id="ARBA00022993"/>
    </source>
</evidence>
<dbReference type="UniPathway" id="UPA00241">
    <property type="reaction ID" value="UER00352"/>
</dbReference>
<dbReference type="GO" id="GO:0015937">
    <property type="term" value="P:coenzyme A biosynthetic process"/>
    <property type="evidence" value="ECO:0007669"/>
    <property type="project" value="UniProtKB-UniRule"/>
</dbReference>
<comment type="catalytic activity">
    <reaction evidence="1 14 15">
        <text>(R)-pantothenate + ATP = (R)-4'-phosphopantothenate + ADP + H(+)</text>
        <dbReference type="Rhea" id="RHEA:16373"/>
        <dbReference type="ChEBI" id="CHEBI:10986"/>
        <dbReference type="ChEBI" id="CHEBI:15378"/>
        <dbReference type="ChEBI" id="CHEBI:29032"/>
        <dbReference type="ChEBI" id="CHEBI:30616"/>
        <dbReference type="ChEBI" id="CHEBI:456216"/>
        <dbReference type="EC" id="2.7.1.33"/>
    </reaction>
</comment>
<dbReference type="InterPro" id="IPR027417">
    <property type="entry name" value="P-loop_NTPase"/>
</dbReference>
<feature type="domain" description="Phosphoribulokinase/uridine kinase" evidence="16">
    <location>
        <begin position="90"/>
        <end position="243"/>
    </location>
</feature>
<dbReference type="PIRSF" id="PIRSF000545">
    <property type="entry name" value="Pantothenate_kin"/>
    <property type="match status" value="1"/>
</dbReference>
<reference evidence="17" key="1">
    <citation type="journal article" date="2020" name="mSystems">
        <title>Genome- and Community-Level Interaction Insights into Carbon Utilization and Element Cycling Functions of Hydrothermarchaeota in Hydrothermal Sediment.</title>
        <authorList>
            <person name="Zhou Z."/>
            <person name="Liu Y."/>
            <person name="Xu W."/>
            <person name="Pan J."/>
            <person name="Luo Z.H."/>
            <person name="Li M."/>
        </authorList>
    </citation>
    <scope>NUCLEOTIDE SEQUENCE [LARGE SCALE GENOMIC DNA]</scope>
    <source>
        <strain evidence="17">HyVt-535</strain>
    </source>
</reference>
<dbReference type="CDD" id="cd02025">
    <property type="entry name" value="PanK"/>
    <property type="match status" value="1"/>
</dbReference>
<dbReference type="GO" id="GO:0005524">
    <property type="term" value="F:ATP binding"/>
    <property type="evidence" value="ECO:0007669"/>
    <property type="project" value="UniProtKB-UniRule"/>
</dbReference>
<dbReference type="EMBL" id="DROM01000061">
    <property type="protein sequence ID" value="HHH12789.1"/>
    <property type="molecule type" value="Genomic_DNA"/>
</dbReference>
<dbReference type="Pfam" id="PF00485">
    <property type="entry name" value="PRK"/>
    <property type="match status" value="1"/>
</dbReference>
<evidence type="ECO:0000256" key="7">
    <source>
        <dbReference type="ARBA" id="ARBA00022490"/>
    </source>
</evidence>
<keyword evidence="8 14" id="KW-0808">Transferase</keyword>
<evidence type="ECO:0000256" key="10">
    <source>
        <dbReference type="ARBA" id="ARBA00022777"/>
    </source>
</evidence>
<evidence type="ECO:0000256" key="15">
    <source>
        <dbReference type="RuleBase" id="RU003530"/>
    </source>
</evidence>
<evidence type="ECO:0000256" key="5">
    <source>
        <dbReference type="ARBA" id="ARBA00012102"/>
    </source>
</evidence>
<evidence type="ECO:0000256" key="3">
    <source>
        <dbReference type="ARBA" id="ARBA00005225"/>
    </source>
</evidence>
<gene>
    <name evidence="14" type="primary">coaA</name>
    <name evidence="17" type="ORF">ENJ98_00975</name>
</gene>
<evidence type="ECO:0000259" key="16">
    <source>
        <dbReference type="Pfam" id="PF00485"/>
    </source>
</evidence>
<keyword evidence="9 14" id="KW-0547">Nucleotide-binding</keyword>
<keyword evidence="12 14" id="KW-0173">Coenzyme A biosynthesis</keyword>
<comment type="caution">
    <text evidence="17">The sequence shown here is derived from an EMBL/GenBank/DDBJ whole genome shotgun (WGS) entry which is preliminary data.</text>
</comment>
<dbReference type="AlphaFoldDB" id="A0A7C5IXT7"/>
<evidence type="ECO:0000256" key="8">
    <source>
        <dbReference type="ARBA" id="ARBA00022679"/>
    </source>
</evidence>
<dbReference type="InterPro" id="IPR006083">
    <property type="entry name" value="PRK/URK"/>
</dbReference>
<keyword evidence="10 14" id="KW-0418">Kinase</keyword>
<comment type="pathway">
    <text evidence="3 14 15">Cofactor biosynthesis; coenzyme A biosynthesis; CoA from (R)-pantothenate: step 1/5.</text>
</comment>
<dbReference type="InterPro" id="IPR004566">
    <property type="entry name" value="PanK"/>
</dbReference>
<accession>A0A7C5IXT7</accession>
<dbReference type="NCBIfam" id="TIGR00554">
    <property type="entry name" value="panK_bact"/>
    <property type="match status" value="1"/>
</dbReference>
<evidence type="ECO:0000313" key="17">
    <source>
        <dbReference type="EMBL" id="HHH12789.1"/>
    </source>
</evidence>
<dbReference type="EC" id="2.7.1.33" evidence="5 14"/>
<evidence type="ECO:0000256" key="4">
    <source>
        <dbReference type="ARBA" id="ARBA00006087"/>
    </source>
</evidence>
<dbReference type="SUPFAM" id="SSF52540">
    <property type="entry name" value="P-loop containing nucleoside triphosphate hydrolases"/>
    <property type="match status" value="1"/>
</dbReference>
<evidence type="ECO:0000256" key="11">
    <source>
        <dbReference type="ARBA" id="ARBA00022840"/>
    </source>
</evidence>
<dbReference type="GO" id="GO:0005737">
    <property type="term" value="C:cytoplasm"/>
    <property type="evidence" value="ECO:0007669"/>
    <property type="project" value="UniProtKB-SubCell"/>
</dbReference>